<accession>A0A7T6XT02</accession>
<dbReference type="KEGG" id="pdp:PDIP_06360"/>
<evidence type="ECO:0000256" key="1">
    <source>
        <dbReference type="SAM" id="MobiDB-lite"/>
    </source>
</evidence>
<dbReference type="Proteomes" id="UP000595662">
    <property type="component" value="Chromosome 5"/>
</dbReference>
<dbReference type="RefSeq" id="XP_014538649.1">
    <property type="nucleotide sequence ID" value="XM_014683163.1"/>
</dbReference>
<feature type="region of interest" description="Disordered" evidence="1">
    <location>
        <begin position="1"/>
        <end position="44"/>
    </location>
</feature>
<dbReference type="EMBL" id="CP060778">
    <property type="protein sequence ID" value="QQK46674.1"/>
    <property type="molecule type" value="Genomic_DNA"/>
</dbReference>
<organism evidence="2 3">
    <name type="scientific">Penicillium digitatum</name>
    <name type="common">Green mold</name>
    <dbReference type="NCBI Taxonomy" id="36651"/>
    <lineage>
        <taxon>Eukaryota</taxon>
        <taxon>Fungi</taxon>
        <taxon>Dikarya</taxon>
        <taxon>Ascomycota</taxon>
        <taxon>Pezizomycotina</taxon>
        <taxon>Eurotiomycetes</taxon>
        <taxon>Eurotiomycetidae</taxon>
        <taxon>Eurotiales</taxon>
        <taxon>Aspergillaceae</taxon>
        <taxon>Penicillium</taxon>
    </lineage>
</organism>
<protein>
    <submittedName>
        <fullName evidence="2">Uncharacterized protein</fullName>
    </submittedName>
</protein>
<gene>
    <name evidence="2" type="ORF">Pdw03_1572</name>
</gene>
<dbReference type="VEuPathDB" id="FungiDB:PDIP_06360"/>
<reference evidence="2 3" key="1">
    <citation type="submission" date="2020-08" db="EMBL/GenBank/DDBJ databases">
        <title>The completed genome sequence of the pathogenic ascomycete fungus Penicillium digitatum.</title>
        <authorList>
            <person name="Wang M."/>
        </authorList>
    </citation>
    <scope>NUCLEOTIDE SEQUENCE [LARGE SCALE GENOMIC DNA]</scope>
    <source>
        <strain evidence="2 3">PdW03</strain>
    </source>
</reference>
<evidence type="ECO:0000313" key="3">
    <source>
        <dbReference type="Proteomes" id="UP000595662"/>
    </source>
</evidence>
<sequence length="102" mass="11066">MATNNCTDYRAGNTKPGPQIISTGQPLGHPDTEDLDTEDVDPKDDKVDKKIDLLDSAAGGAPDTQGSNLPKLTQVIITNVPRLKPNSKDPERWALRVRYALA</sequence>
<name>A0A7T6XT02_PENDI</name>
<dbReference type="AlphaFoldDB" id="A0A7T6XT02"/>
<feature type="compositionally biased region" description="Acidic residues" evidence="1">
    <location>
        <begin position="33"/>
        <end position="42"/>
    </location>
</feature>
<proteinExistence type="predicted"/>
<evidence type="ECO:0000313" key="2">
    <source>
        <dbReference type="EMBL" id="QQK46674.1"/>
    </source>
</evidence>
<dbReference type="GeneID" id="26228959"/>